<name>A0AAE1Q5K6_9EUCA</name>
<gene>
    <name evidence="2" type="ORF">Pmani_009054</name>
</gene>
<dbReference type="GO" id="GO:0005615">
    <property type="term" value="C:extracellular space"/>
    <property type="evidence" value="ECO:0007669"/>
    <property type="project" value="InterPro"/>
</dbReference>
<dbReference type="Gene3D" id="1.50.10.20">
    <property type="match status" value="2"/>
</dbReference>
<dbReference type="PANTHER" id="PTHR11412">
    <property type="entry name" value="MACROGLOBULIN / COMPLEMENT"/>
    <property type="match status" value="1"/>
</dbReference>
<dbReference type="InterPro" id="IPR009048">
    <property type="entry name" value="A-macroglobulin_rcpt-bd"/>
</dbReference>
<comment type="caution">
    <text evidence="2">The sequence shown here is derived from an EMBL/GenBank/DDBJ whole genome shotgun (WGS) entry which is preliminary data.</text>
</comment>
<dbReference type="Pfam" id="PF07678">
    <property type="entry name" value="TED_complement"/>
    <property type="match status" value="2"/>
</dbReference>
<dbReference type="PROSITE" id="PS50994">
    <property type="entry name" value="INTEGRASE"/>
    <property type="match status" value="1"/>
</dbReference>
<dbReference type="EMBL" id="JAWZYT010000697">
    <property type="protein sequence ID" value="KAK4320066.1"/>
    <property type="molecule type" value="Genomic_DNA"/>
</dbReference>
<dbReference type="SUPFAM" id="SSF53098">
    <property type="entry name" value="Ribonuclease H-like"/>
    <property type="match status" value="1"/>
</dbReference>
<sequence>MVELGQISIGYRRELLYRRHDGSYSAFGNVDDSGSTWLTAFVLKSFQQARQYIQVDTDQLKETTDWLLRLQGTQDGCFESVGKLINKQMQGGINSGNEVSLTAYVMAALLEAETPKDDPIVSRAALCLTNDTSTHPYALATKAYALALASHPNATSLLQKLLSQAAVTKNAMYWNLPKECKLVHGKPRNSQSQGSVERANRDVEAILACWMKDNNTTQWSNGLRFVQWQKNTRFHSGIGRTPYEAMYGEKAHLGISAVNIPEEIMEGMETEEQLAEALCLVNEEDQNVEQGRSAESCAINCNSCGQNIPCHPSGQCCSTVNDNVDDPVLCCLCNRNQSIQAERRESKIQQEKQAKKMKDKSVQRFKPALAGDTVMVPIPLVDRGRAEFANAKAIITETMDGGTYKLGTKHGLLKQVYSRNQFTVCAEKFMSLEEVVKDREVSLREVAIADSMGHGQGISNSRAVSLETAGYAILALMTHDSKTNEEKARKIVKWITTQRNGQGGFYSTQDTVVALQALATYEGHLHQETLNVKAVVTANNFTHTFTITDNNKLLEQYQSLPTLPTTVSINMTGQGCVVLQAVQRYNIPQPEPSDAFTLTVNTITTPDKQCTTKRITACAAYRLPDQKSNMAVIEVDLISEYIPEKQDLKQMLKLDPNIKRYEVDGSKIHFYMDELLVEDTCVNFRVIRQVDVEDVKPGTVIVYDYYQPEFSISKRYTLPPPEECR</sequence>
<evidence type="ECO:0000313" key="2">
    <source>
        <dbReference type="EMBL" id="KAK4320066.1"/>
    </source>
</evidence>
<dbReference type="GO" id="GO:0015074">
    <property type="term" value="P:DNA integration"/>
    <property type="evidence" value="ECO:0007669"/>
    <property type="project" value="InterPro"/>
</dbReference>
<feature type="domain" description="Integrase catalytic" evidence="1">
    <location>
        <begin position="181"/>
        <end position="250"/>
    </location>
</feature>
<dbReference type="InterPro" id="IPR001584">
    <property type="entry name" value="Integrase_cat-core"/>
</dbReference>
<keyword evidence="3" id="KW-1185">Reference proteome</keyword>
<accession>A0AAE1Q5K6</accession>
<dbReference type="InterPro" id="IPR011626">
    <property type="entry name" value="Alpha-macroglobulin_TED"/>
</dbReference>
<dbReference type="Pfam" id="PF07677">
    <property type="entry name" value="A2M_recep"/>
    <property type="match status" value="1"/>
</dbReference>
<reference evidence="2" key="1">
    <citation type="submission" date="2023-11" db="EMBL/GenBank/DDBJ databases">
        <title>Genome assemblies of two species of porcelain crab, Petrolisthes cinctipes and Petrolisthes manimaculis (Anomura: Porcellanidae).</title>
        <authorList>
            <person name="Angst P."/>
        </authorList>
    </citation>
    <scope>NUCLEOTIDE SEQUENCE</scope>
    <source>
        <strain evidence="2">PB745_02</strain>
        <tissue evidence="2">Gill</tissue>
    </source>
</reference>
<organism evidence="2 3">
    <name type="scientific">Petrolisthes manimaculis</name>
    <dbReference type="NCBI Taxonomy" id="1843537"/>
    <lineage>
        <taxon>Eukaryota</taxon>
        <taxon>Metazoa</taxon>
        <taxon>Ecdysozoa</taxon>
        <taxon>Arthropoda</taxon>
        <taxon>Crustacea</taxon>
        <taxon>Multicrustacea</taxon>
        <taxon>Malacostraca</taxon>
        <taxon>Eumalacostraca</taxon>
        <taxon>Eucarida</taxon>
        <taxon>Decapoda</taxon>
        <taxon>Pleocyemata</taxon>
        <taxon>Anomura</taxon>
        <taxon>Galatheoidea</taxon>
        <taxon>Porcellanidae</taxon>
        <taxon>Petrolisthes</taxon>
    </lineage>
</organism>
<protein>
    <recommendedName>
        <fullName evidence="1">Integrase catalytic domain-containing protein</fullName>
    </recommendedName>
</protein>
<dbReference type="InterPro" id="IPR008930">
    <property type="entry name" value="Terpenoid_cyclase/PrenylTrfase"/>
</dbReference>
<dbReference type="Gene3D" id="2.60.40.690">
    <property type="entry name" value="Alpha-macroglobulin, receptor-binding domain"/>
    <property type="match status" value="1"/>
</dbReference>
<dbReference type="InterPro" id="IPR050473">
    <property type="entry name" value="A2M/Complement_sys"/>
</dbReference>
<evidence type="ECO:0000313" key="3">
    <source>
        <dbReference type="Proteomes" id="UP001292094"/>
    </source>
</evidence>
<dbReference type="AlphaFoldDB" id="A0AAE1Q5K6"/>
<dbReference type="InterPro" id="IPR036595">
    <property type="entry name" value="A-macroglobulin_rcpt-bd_sf"/>
</dbReference>
<proteinExistence type="predicted"/>
<dbReference type="InterPro" id="IPR012337">
    <property type="entry name" value="RNaseH-like_sf"/>
</dbReference>
<dbReference type="SMART" id="SM01361">
    <property type="entry name" value="A2M_recep"/>
    <property type="match status" value="1"/>
</dbReference>
<dbReference type="SUPFAM" id="SSF49410">
    <property type="entry name" value="Alpha-macroglobulin receptor domain"/>
    <property type="match status" value="1"/>
</dbReference>
<dbReference type="PANTHER" id="PTHR11412:SF171">
    <property type="entry name" value="PREGNANCY ZONE PROTEIN-LIKE PROTEIN"/>
    <property type="match status" value="1"/>
</dbReference>
<evidence type="ECO:0000259" key="1">
    <source>
        <dbReference type="PROSITE" id="PS50994"/>
    </source>
</evidence>
<dbReference type="Proteomes" id="UP001292094">
    <property type="component" value="Unassembled WGS sequence"/>
</dbReference>
<dbReference type="SUPFAM" id="SSF48239">
    <property type="entry name" value="Terpenoid cyclases/Protein prenyltransferases"/>
    <property type="match status" value="2"/>
</dbReference>